<sequence length="172" mass="20344">MVSMFPRIVSSIWIHGPSIFVANRSLMSFIRDGYHKEKSIDTRPKSQSLVSLFINDNSSNKYKYKNRIQRDKVLFERVRWGCIVRSSRFEHGPQIITIILDTERRKWEFKDTKAHFYTLKLFFGFNARAPTLCVERLIQTRLLFQLLLYNNKIKPSQNKKQSILLLGESNDV</sequence>
<gene>
    <name evidence="1" type="ORF">PHYBLDRAFT_167049</name>
</gene>
<dbReference type="VEuPathDB" id="FungiDB:PHYBLDRAFT_167049"/>
<evidence type="ECO:0000313" key="1">
    <source>
        <dbReference type="EMBL" id="OAD74699.1"/>
    </source>
</evidence>
<proteinExistence type="predicted"/>
<protein>
    <submittedName>
        <fullName evidence="1">Uncharacterized protein</fullName>
    </submittedName>
</protein>
<name>A0A167N0L4_PHYB8</name>
<evidence type="ECO:0000313" key="2">
    <source>
        <dbReference type="Proteomes" id="UP000077315"/>
    </source>
</evidence>
<dbReference type="EMBL" id="KV440978">
    <property type="protein sequence ID" value="OAD74699.1"/>
    <property type="molecule type" value="Genomic_DNA"/>
</dbReference>
<accession>A0A167N0L4</accession>
<dbReference type="Proteomes" id="UP000077315">
    <property type="component" value="Unassembled WGS sequence"/>
</dbReference>
<dbReference type="InParanoid" id="A0A167N0L4"/>
<dbReference type="RefSeq" id="XP_018292739.1">
    <property type="nucleotide sequence ID" value="XM_018435557.1"/>
</dbReference>
<dbReference type="GeneID" id="28996463"/>
<keyword evidence="2" id="KW-1185">Reference proteome</keyword>
<reference evidence="2" key="1">
    <citation type="submission" date="2015-06" db="EMBL/GenBank/DDBJ databases">
        <title>Expansion of signal transduction pathways in fungi by whole-genome duplication.</title>
        <authorList>
            <consortium name="DOE Joint Genome Institute"/>
            <person name="Corrochano L.M."/>
            <person name="Kuo A."/>
            <person name="Marcet-Houben M."/>
            <person name="Polaino S."/>
            <person name="Salamov A."/>
            <person name="Villalobos J.M."/>
            <person name="Alvarez M.I."/>
            <person name="Avalos J."/>
            <person name="Benito E.P."/>
            <person name="Benoit I."/>
            <person name="Burger G."/>
            <person name="Camino L.P."/>
            <person name="Canovas D."/>
            <person name="Cerda-Olmedo E."/>
            <person name="Cheng J.-F."/>
            <person name="Dominguez A."/>
            <person name="Elias M."/>
            <person name="Eslava A.P."/>
            <person name="Glaser F."/>
            <person name="Grimwood J."/>
            <person name="Gutierrez G."/>
            <person name="Heitman J."/>
            <person name="Henrissat B."/>
            <person name="Iturriaga E.A."/>
            <person name="Lang B.F."/>
            <person name="Lavin J.L."/>
            <person name="Lee S."/>
            <person name="Li W."/>
            <person name="Lindquist E."/>
            <person name="Lopez-Garcia S."/>
            <person name="Luque E.M."/>
            <person name="Marcos A.T."/>
            <person name="Martin J."/>
            <person name="McCluskey K."/>
            <person name="Medina H.R."/>
            <person name="Miralles-Duran A."/>
            <person name="Miyazaki A."/>
            <person name="Munoz-Torres E."/>
            <person name="Oguiza J.A."/>
            <person name="Ohm R."/>
            <person name="Olmedo M."/>
            <person name="Orejas M."/>
            <person name="Ortiz-Castellanos L."/>
            <person name="Pisabarro A.G."/>
            <person name="Rodriguez-Romero J."/>
            <person name="Ruiz-Herrera J."/>
            <person name="Ruiz-Vazquez R."/>
            <person name="Sanz C."/>
            <person name="Schackwitz W."/>
            <person name="Schmutz J."/>
            <person name="Shahriari M."/>
            <person name="Shelest E."/>
            <person name="Silva-Franco F."/>
            <person name="Soanes D."/>
            <person name="Syed K."/>
            <person name="Tagua V.G."/>
            <person name="Talbot N.J."/>
            <person name="Thon M."/>
            <person name="De vries R.P."/>
            <person name="Wiebenga A."/>
            <person name="Yadav J.S."/>
            <person name="Braun E.L."/>
            <person name="Baker S."/>
            <person name="Garre V."/>
            <person name="Horwitz B."/>
            <person name="Torres-Martinez S."/>
            <person name="Idnurm A."/>
            <person name="Herrera-Estrella A."/>
            <person name="Gabaldon T."/>
            <person name="Grigoriev I.V."/>
        </authorList>
    </citation>
    <scope>NUCLEOTIDE SEQUENCE [LARGE SCALE GENOMIC DNA]</scope>
    <source>
        <strain evidence="2">NRRL 1555(-)</strain>
    </source>
</reference>
<dbReference type="AlphaFoldDB" id="A0A167N0L4"/>
<organism evidence="1 2">
    <name type="scientific">Phycomyces blakesleeanus (strain ATCC 8743b / DSM 1359 / FGSC 10004 / NBRC 33097 / NRRL 1555)</name>
    <dbReference type="NCBI Taxonomy" id="763407"/>
    <lineage>
        <taxon>Eukaryota</taxon>
        <taxon>Fungi</taxon>
        <taxon>Fungi incertae sedis</taxon>
        <taxon>Mucoromycota</taxon>
        <taxon>Mucoromycotina</taxon>
        <taxon>Mucoromycetes</taxon>
        <taxon>Mucorales</taxon>
        <taxon>Phycomycetaceae</taxon>
        <taxon>Phycomyces</taxon>
    </lineage>
</organism>